<comment type="caution">
    <text evidence="2">The sequence shown here is derived from an EMBL/GenBank/DDBJ whole genome shotgun (WGS) entry which is preliminary data.</text>
</comment>
<dbReference type="RefSeq" id="WP_241051123.1">
    <property type="nucleotide sequence ID" value="NZ_JAKZBV010000001.1"/>
</dbReference>
<feature type="transmembrane region" description="Helical" evidence="1">
    <location>
        <begin position="15"/>
        <end position="36"/>
    </location>
</feature>
<keyword evidence="3" id="KW-1185">Reference proteome</keyword>
<dbReference type="EMBL" id="JAKZBV010000001">
    <property type="protein sequence ID" value="MCH6468991.1"/>
    <property type="molecule type" value="Genomic_DNA"/>
</dbReference>
<gene>
    <name evidence="2" type="ORF">L0M17_03145</name>
</gene>
<accession>A0ABS9TX44</accession>
<proteinExistence type="predicted"/>
<sequence>MPSQRQITVRRAPKFVPFLVTGGLLGAIAAVIFGVGGDLPDGYTNESAFGYFLVLFVAVGVLVGGVAVLIVDRMSVKRARRATVEELPEDAEDDGADS</sequence>
<name>A0ABS9TX44_9MICC</name>
<keyword evidence="1" id="KW-0472">Membrane</keyword>
<evidence type="ECO:0000313" key="3">
    <source>
        <dbReference type="Proteomes" id="UP001202922"/>
    </source>
</evidence>
<feature type="transmembrane region" description="Helical" evidence="1">
    <location>
        <begin position="48"/>
        <end position="71"/>
    </location>
</feature>
<evidence type="ECO:0000313" key="2">
    <source>
        <dbReference type="EMBL" id="MCH6468991.1"/>
    </source>
</evidence>
<dbReference type="Proteomes" id="UP001202922">
    <property type="component" value="Unassembled WGS sequence"/>
</dbReference>
<protein>
    <recommendedName>
        <fullName evidence="4">Potassium transporter Trk</fullName>
    </recommendedName>
</protein>
<evidence type="ECO:0008006" key="4">
    <source>
        <dbReference type="Google" id="ProtNLM"/>
    </source>
</evidence>
<keyword evidence="1" id="KW-1133">Transmembrane helix</keyword>
<evidence type="ECO:0000256" key="1">
    <source>
        <dbReference type="SAM" id="Phobius"/>
    </source>
</evidence>
<organism evidence="2 3">
    <name type="scientific">Sinomonas terrae</name>
    <dbReference type="NCBI Taxonomy" id="2908838"/>
    <lineage>
        <taxon>Bacteria</taxon>
        <taxon>Bacillati</taxon>
        <taxon>Actinomycetota</taxon>
        <taxon>Actinomycetes</taxon>
        <taxon>Micrococcales</taxon>
        <taxon>Micrococcaceae</taxon>
        <taxon>Sinomonas</taxon>
    </lineage>
</organism>
<keyword evidence="1" id="KW-0812">Transmembrane</keyword>
<reference evidence="2 3" key="1">
    <citation type="submission" date="2022-03" db="EMBL/GenBank/DDBJ databases">
        <title>Sinomonas sp. isolated from a soil.</title>
        <authorList>
            <person name="Han J."/>
            <person name="Kim D.-U."/>
        </authorList>
    </citation>
    <scope>NUCLEOTIDE SEQUENCE [LARGE SCALE GENOMIC DNA]</scope>
    <source>
        <strain evidence="2 3">5-5</strain>
    </source>
</reference>